<proteinExistence type="predicted"/>
<accession>A0ACC0GSI1</accession>
<protein>
    <submittedName>
        <fullName evidence="1">Uncharacterized protein</fullName>
    </submittedName>
</protein>
<evidence type="ECO:0000313" key="2">
    <source>
        <dbReference type="Proteomes" id="UP001060215"/>
    </source>
</evidence>
<reference evidence="1 2" key="1">
    <citation type="journal article" date="2022" name="Plant J.">
        <title>Chromosome-level genome of Camellia lanceoleosa provides a valuable resource for understanding genome evolution and self-incompatibility.</title>
        <authorList>
            <person name="Gong W."/>
            <person name="Xiao S."/>
            <person name="Wang L."/>
            <person name="Liao Z."/>
            <person name="Chang Y."/>
            <person name="Mo W."/>
            <person name="Hu G."/>
            <person name="Li W."/>
            <person name="Zhao G."/>
            <person name="Zhu H."/>
            <person name="Hu X."/>
            <person name="Ji K."/>
            <person name="Xiang X."/>
            <person name="Song Q."/>
            <person name="Yuan D."/>
            <person name="Jin S."/>
            <person name="Zhang L."/>
        </authorList>
    </citation>
    <scope>NUCLEOTIDE SEQUENCE [LARGE SCALE GENOMIC DNA]</scope>
    <source>
        <strain evidence="1">SQ_2022a</strain>
    </source>
</reference>
<name>A0ACC0GSI1_9ERIC</name>
<dbReference type="EMBL" id="CM045766">
    <property type="protein sequence ID" value="KAI8003463.1"/>
    <property type="molecule type" value="Genomic_DNA"/>
</dbReference>
<organism evidence="1 2">
    <name type="scientific">Camellia lanceoleosa</name>
    <dbReference type="NCBI Taxonomy" id="1840588"/>
    <lineage>
        <taxon>Eukaryota</taxon>
        <taxon>Viridiplantae</taxon>
        <taxon>Streptophyta</taxon>
        <taxon>Embryophyta</taxon>
        <taxon>Tracheophyta</taxon>
        <taxon>Spermatophyta</taxon>
        <taxon>Magnoliopsida</taxon>
        <taxon>eudicotyledons</taxon>
        <taxon>Gunneridae</taxon>
        <taxon>Pentapetalae</taxon>
        <taxon>asterids</taxon>
        <taxon>Ericales</taxon>
        <taxon>Theaceae</taxon>
        <taxon>Camellia</taxon>
    </lineage>
</organism>
<evidence type="ECO:0000313" key="1">
    <source>
        <dbReference type="EMBL" id="KAI8003463.1"/>
    </source>
</evidence>
<gene>
    <name evidence="1" type="ORF">LOK49_LG08G01119</name>
</gene>
<dbReference type="Proteomes" id="UP001060215">
    <property type="component" value="Chromosome 9"/>
</dbReference>
<keyword evidence="2" id="KW-1185">Reference proteome</keyword>
<sequence length="111" mass="12963">MFEREERRITYFILHVIFFLNIFLIGKSKFFSFCGPFSHCSFTNCLLPRDNQVFSTWAKHQGIRGISTTEKQNKRVGVLEVPSSSFKLMKNSTYLKVYTNLPNVDLFPSLI</sequence>
<comment type="caution">
    <text evidence="1">The sequence shown here is derived from an EMBL/GenBank/DDBJ whole genome shotgun (WGS) entry which is preliminary data.</text>
</comment>